<dbReference type="OrthoDB" id="4818194at2759"/>
<dbReference type="STRING" id="1367422.A0A178Z514"/>
<comment type="caution">
    <text evidence="2">The sequence shown here is derived from an EMBL/GenBank/DDBJ whole genome shotgun (WGS) entry which is preliminary data.</text>
</comment>
<evidence type="ECO:0000313" key="2">
    <source>
        <dbReference type="EMBL" id="OAP54556.1"/>
    </source>
</evidence>
<gene>
    <name evidence="2" type="ORF">AYL99_11004</name>
</gene>
<dbReference type="AlphaFoldDB" id="A0A178Z514"/>
<evidence type="ECO:0000313" key="3">
    <source>
        <dbReference type="Proteomes" id="UP000078343"/>
    </source>
</evidence>
<sequence>MRFLCCGDDSDTGPTQPNRPHVDFDANAEAEDGSKPGVSRLPARDSFKLLFEGELPPDYTFNAEPDGVRLLLDVIKRGHRLGHNMGISGAFNALRHRHISVWVDDNHRLPAVTRNSMRSLAVMFLSLAKAVSADMEFFFMSQSNTESGDLTPEEKDKAKALDRLWITKNWSQAKTMVEKDPILQDMGLLQWMENNSSGEVATSSDMEQAMWPQRVKSGPSSKTNAASTQATNEETPRERFLRLLSHVRDLKLPFWQGYYQDDIDMTALAAAHASALEESGKQPKSLNSLRFTFEREIGRYLRLKQSKGHDAAPTTVLLLTGSPLQPTEADAIIKCQKDNTLLGKQPPSTATAVRGEGSQFCIQTIAWTEFMDEQSKRCLRKIDNANKGEDDINDLTEVHDTKLRDHGASAELLFKVLNSHNPAVDGLTLKDEDKYGKAKLYVTGQPLVMPGVDKIAAVLGQNSEDVAVEEEISRVGGVLVSSSSK</sequence>
<keyword evidence="3" id="KW-1185">Reference proteome</keyword>
<proteinExistence type="predicted"/>
<protein>
    <submittedName>
        <fullName evidence="2">Uncharacterized protein</fullName>
    </submittedName>
</protein>
<name>A0A178Z514_9EURO</name>
<organism evidence="2 3">
    <name type="scientific">Fonsecaea erecta</name>
    <dbReference type="NCBI Taxonomy" id="1367422"/>
    <lineage>
        <taxon>Eukaryota</taxon>
        <taxon>Fungi</taxon>
        <taxon>Dikarya</taxon>
        <taxon>Ascomycota</taxon>
        <taxon>Pezizomycotina</taxon>
        <taxon>Eurotiomycetes</taxon>
        <taxon>Chaetothyriomycetidae</taxon>
        <taxon>Chaetothyriales</taxon>
        <taxon>Herpotrichiellaceae</taxon>
        <taxon>Fonsecaea</taxon>
    </lineage>
</organism>
<evidence type="ECO:0000256" key="1">
    <source>
        <dbReference type="SAM" id="MobiDB-lite"/>
    </source>
</evidence>
<dbReference type="EMBL" id="LVYI01000013">
    <property type="protein sequence ID" value="OAP54556.1"/>
    <property type="molecule type" value="Genomic_DNA"/>
</dbReference>
<dbReference type="Proteomes" id="UP000078343">
    <property type="component" value="Unassembled WGS sequence"/>
</dbReference>
<dbReference type="GeneID" id="30015172"/>
<dbReference type="RefSeq" id="XP_018687923.1">
    <property type="nucleotide sequence ID" value="XM_018842510.1"/>
</dbReference>
<accession>A0A178Z514</accession>
<feature type="compositionally biased region" description="Polar residues" evidence="1">
    <location>
        <begin position="218"/>
        <end position="233"/>
    </location>
</feature>
<reference evidence="2 3" key="1">
    <citation type="submission" date="2016-04" db="EMBL/GenBank/DDBJ databases">
        <title>Draft genome of Fonsecaea erecta CBS 125763.</title>
        <authorList>
            <person name="Weiss V.A."/>
            <person name="Vicente V.A."/>
            <person name="Raittz R.T."/>
            <person name="Moreno L.F."/>
            <person name="De Souza E.M."/>
            <person name="Pedrosa F.O."/>
            <person name="Steffens M.B."/>
            <person name="Faoro H."/>
            <person name="Tadra-Sfeir M.Z."/>
            <person name="Najafzadeh M.J."/>
            <person name="Felipe M.S."/>
            <person name="Teixeira M."/>
            <person name="Sun J."/>
            <person name="Xi L."/>
            <person name="Gomes R."/>
            <person name="De Azevedo C.M."/>
            <person name="Salgado C.G."/>
            <person name="Da Silva M.B."/>
            <person name="Nascimento M.F."/>
            <person name="Queiroz-Telles F."/>
            <person name="Attili D.S."/>
            <person name="Gorbushina A."/>
        </authorList>
    </citation>
    <scope>NUCLEOTIDE SEQUENCE [LARGE SCALE GENOMIC DNA]</scope>
    <source>
        <strain evidence="2 3">CBS 125763</strain>
    </source>
</reference>
<feature type="region of interest" description="Disordered" evidence="1">
    <location>
        <begin position="213"/>
        <end position="236"/>
    </location>
</feature>